<evidence type="ECO:0000313" key="1">
    <source>
        <dbReference type="EMBL" id="MEG3613730.1"/>
    </source>
</evidence>
<protein>
    <submittedName>
        <fullName evidence="1">Uncharacterized protein</fullName>
    </submittedName>
</protein>
<evidence type="ECO:0000313" key="2">
    <source>
        <dbReference type="Proteomes" id="UP001310387"/>
    </source>
</evidence>
<organism evidence="1 2">
    <name type="scientific">Isoptericola haloaureus</name>
    <dbReference type="NCBI Taxonomy" id="1542902"/>
    <lineage>
        <taxon>Bacteria</taxon>
        <taxon>Bacillati</taxon>
        <taxon>Actinomycetota</taxon>
        <taxon>Actinomycetes</taxon>
        <taxon>Micrococcales</taxon>
        <taxon>Promicromonosporaceae</taxon>
        <taxon>Isoptericola</taxon>
    </lineage>
</organism>
<accession>A0ABU7Z3A1</accession>
<name>A0ABU7Z3A1_9MICO</name>
<reference evidence="1" key="1">
    <citation type="journal article" date="2024" name="Antonie Van Leeuwenhoek">
        <title>Isoptericola haloaureus sp. nov., a dimorphic actinobacterium isolated from mangrove sediments of southeast India, implicating biosaline agricultural significance through nitrogen fixation and salt tolerance genes.</title>
        <authorList>
            <person name="Prathaban M."/>
            <person name="Prathiviraj R."/>
            <person name="Ravichandran M."/>
            <person name="Natarajan S.D."/>
            <person name="Sobanaa M."/>
            <person name="Hari Krishna Kumar S."/>
            <person name="Chandrasekar V."/>
            <person name="Selvin J."/>
        </authorList>
    </citation>
    <scope>NUCLEOTIDE SEQUENCE</scope>
    <source>
        <strain evidence="1">MP1014</strain>
    </source>
</reference>
<sequence length="70" mass="7727">MWTVINQTYATSGSKNAWAHLKKNDTGWRRIKPSSSDGVTNVFLMLVAAKASGKQAHVVQDGDKITKAYF</sequence>
<dbReference type="Proteomes" id="UP001310387">
    <property type="component" value="Unassembled WGS sequence"/>
</dbReference>
<gene>
    <name evidence="1" type="ORF">V5O49_01180</name>
</gene>
<keyword evidence="2" id="KW-1185">Reference proteome</keyword>
<reference evidence="1" key="2">
    <citation type="submission" date="2024-02" db="EMBL/GenBank/DDBJ databases">
        <authorList>
            <person name="Prathaban M."/>
            <person name="Mythili R."/>
            <person name="Sharmila Devi N."/>
            <person name="Sobanaa M."/>
            <person name="Prathiviraj R."/>
            <person name="Selvin J."/>
        </authorList>
    </citation>
    <scope>NUCLEOTIDE SEQUENCE</scope>
    <source>
        <strain evidence="1">MP1014</strain>
    </source>
</reference>
<dbReference type="EMBL" id="JBAGLP010000099">
    <property type="protein sequence ID" value="MEG3613730.1"/>
    <property type="molecule type" value="Genomic_DNA"/>
</dbReference>
<proteinExistence type="predicted"/>
<dbReference type="RefSeq" id="WP_332900627.1">
    <property type="nucleotide sequence ID" value="NZ_JBAGLP010000099.1"/>
</dbReference>
<comment type="caution">
    <text evidence="1">The sequence shown here is derived from an EMBL/GenBank/DDBJ whole genome shotgun (WGS) entry which is preliminary data.</text>
</comment>